<dbReference type="Gene3D" id="3.30.70.20">
    <property type="match status" value="2"/>
</dbReference>
<dbReference type="Pfam" id="PF12838">
    <property type="entry name" value="Fer4_7"/>
    <property type="match status" value="2"/>
</dbReference>
<dbReference type="InterPro" id="IPR050294">
    <property type="entry name" value="RnfB_subfamily"/>
</dbReference>
<dbReference type="KEGG" id="bwa:HLV38_02250"/>
<organism evidence="8 9">
    <name type="scientific">Berryella wangjianweii</name>
    <dbReference type="NCBI Taxonomy" id="2734634"/>
    <lineage>
        <taxon>Bacteria</taxon>
        <taxon>Bacillati</taxon>
        <taxon>Actinomycetota</taxon>
        <taxon>Coriobacteriia</taxon>
        <taxon>Eggerthellales</taxon>
        <taxon>Eggerthellaceae</taxon>
        <taxon>Berryella</taxon>
    </lineage>
</organism>
<reference evidence="9" key="1">
    <citation type="submission" date="2020-05" db="EMBL/GenBank/DDBJ databases">
        <title>Novel species in genus Nocardioides.</title>
        <authorList>
            <person name="Zhang G."/>
        </authorList>
    </citation>
    <scope>NUCLEOTIDE SEQUENCE [LARGE SCALE GENOMIC DNA]</scope>
    <source>
        <strain evidence="9">zg-1050</strain>
    </source>
</reference>
<dbReference type="PROSITE" id="PS00198">
    <property type="entry name" value="4FE4S_FER_1"/>
    <property type="match status" value="1"/>
</dbReference>
<keyword evidence="1" id="KW-0813">Transport</keyword>
<dbReference type="Proteomes" id="UP000503297">
    <property type="component" value="Chromosome"/>
</dbReference>
<feature type="domain" description="4Fe-4S ferredoxin-type" evidence="7">
    <location>
        <begin position="160"/>
        <end position="189"/>
    </location>
</feature>
<accession>A0A6M8IZE0</accession>
<dbReference type="PANTHER" id="PTHR42859">
    <property type="entry name" value="OXIDOREDUCTASE"/>
    <property type="match status" value="1"/>
</dbReference>
<evidence type="ECO:0000256" key="3">
    <source>
        <dbReference type="ARBA" id="ARBA00022723"/>
    </source>
</evidence>
<dbReference type="GO" id="GO:0046872">
    <property type="term" value="F:metal ion binding"/>
    <property type="evidence" value="ECO:0007669"/>
    <property type="project" value="UniProtKB-KW"/>
</dbReference>
<evidence type="ECO:0000259" key="7">
    <source>
        <dbReference type="PROSITE" id="PS51379"/>
    </source>
</evidence>
<dbReference type="InterPro" id="IPR017896">
    <property type="entry name" value="4Fe4S_Fe-S-bd"/>
</dbReference>
<dbReference type="AlphaFoldDB" id="A0A6M8IZE0"/>
<dbReference type="PANTHER" id="PTHR42859:SF10">
    <property type="entry name" value="DIMETHYLSULFOXIDE REDUCTASE CHAIN B"/>
    <property type="match status" value="1"/>
</dbReference>
<evidence type="ECO:0000256" key="4">
    <source>
        <dbReference type="ARBA" id="ARBA00022982"/>
    </source>
</evidence>
<keyword evidence="2" id="KW-0004">4Fe-4S</keyword>
<evidence type="ECO:0000256" key="6">
    <source>
        <dbReference type="ARBA" id="ARBA00023014"/>
    </source>
</evidence>
<dbReference type="PROSITE" id="PS51379">
    <property type="entry name" value="4FE4S_FER_2"/>
    <property type="match status" value="3"/>
</dbReference>
<evidence type="ECO:0000313" key="9">
    <source>
        <dbReference type="Proteomes" id="UP000503297"/>
    </source>
</evidence>
<keyword evidence="9" id="KW-1185">Reference proteome</keyword>
<name>A0A6M8IZE0_9ACTN</name>
<dbReference type="SUPFAM" id="SSF54862">
    <property type="entry name" value="4Fe-4S ferredoxins"/>
    <property type="match status" value="1"/>
</dbReference>
<keyword evidence="5" id="KW-0408">Iron</keyword>
<dbReference type="InterPro" id="IPR017900">
    <property type="entry name" value="4Fe4S_Fe_S_CS"/>
</dbReference>
<dbReference type="GO" id="GO:0051539">
    <property type="term" value="F:4 iron, 4 sulfur cluster binding"/>
    <property type="evidence" value="ECO:0007669"/>
    <property type="project" value="UniProtKB-KW"/>
</dbReference>
<keyword evidence="4" id="KW-0249">Electron transport</keyword>
<dbReference type="CDD" id="cd16373">
    <property type="entry name" value="DMSOR_beta_like"/>
    <property type="match status" value="1"/>
</dbReference>
<keyword evidence="3" id="KW-0479">Metal-binding</keyword>
<evidence type="ECO:0000256" key="2">
    <source>
        <dbReference type="ARBA" id="ARBA00022485"/>
    </source>
</evidence>
<dbReference type="EMBL" id="CP053716">
    <property type="protein sequence ID" value="QKF07080.1"/>
    <property type="molecule type" value="Genomic_DNA"/>
</dbReference>
<feature type="domain" description="4Fe-4S ferredoxin-type" evidence="7">
    <location>
        <begin position="73"/>
        <end position="106"/>
    </location>
</feature>
<evidence type="ECO:0000313" key="8">
    <source>
        <dbReference type="EMBL" id="QKF07080.1"/>
    </source>
</evidence>
<evidence type="ECO:0000256" key="1">
    <source>
        <dbReference type="ARBA" id="ARBA00022448"/>
    </source>
</evidence>
<keyword evidence="6" id="KW-0411">Iron-sulfur</keyword>
<proteinExistence type="predicted"/>
<gene>
    <name evidence="8" type="ORF">HLV38_02250</name>
</gene>
<sequence length="194" mass="20198">MIWRNVVAACAAGAVAVKVALDAALPESALLHPPGARHDGAFAAQCVKCGKCIEACPYQALHAAPFDAGAKAGTPVIDARAQACRLCDGFPCVAACPTGALSPVASREDVRMGTAVINRDLCLSYKAMRCEVCYRVCPFIDEAISINYGAREGDSTHAVFAPVIAEDKCVGCGLCVERCVVGEPECAIRIEPAT</sequence>
<feature type="domain" description="4Fe-4S ferredoxin-type" evidence="7">
    <location>
        <begin position="34"/>
        <end position="66"/>
    </location>
</feature>
<protein>
    <submittedName>
        <fullName evidence="8">4Fe-4S dicluster domain-containing protein</fullName>
    </submittedName>
</protein>
<evidence type="ECO:0000256" key="5">
    <source>
        <dbReference type="ARBA" id="ARBA00023004"/>
    </source>
</evidence>
<dbReference type="RefSeq" id="WP_173163935.1">
    <property type="nucleotide sequence ID" value="NZ_CP053716.1"/>
</dbReference>